<evidence type="ECO:0000256" key="5">
    <source>
        <dbReference type="ARBA" id="ARBA00022485"/>
    </source>
</evidence>
<dbReference type="EMBL" id="JAPQFJ010000001">
    <property type="protein sequence ID" value="MCY6957103.1"/>
    <property type="molecule type" value="Genomic_DNA"/>
</dbReference>
<gene>
    <name evidence="12" type="ORF">OW729_00640</name>
</gene>
<keyword evidence="5 10" id="KW-0004">4Fe-4S</keyword>
<dbReference type="PANTHER" id="PTHR24960:SF79">
    <property type="entry name" value="PHOTOSYSTEM I IRON-SULFUR CENTER"/>
    <property type="match status" value="1"/>
</dbReference>
<evidence type="ECO:0000256" key="1">
    <source>
        <dbReference type="ARBA" id="ARBA00001966"/>
    </source>
</evidence>
<dbReference type="PROSITE" id="PS51379">
    <property type="entry name" value="4FE4S_FER_2"/>
    <property type="match status" value="2"/>
</dbReference>
<dbReference type="PROSITE" id="PS00198">
    <property type="entry name" value="4FE4S_FER_1"/>
    <property type="match status" value="1"/>
</dbReference>
<sequence length="57" mass="5921">MAFKIIDSCVSCGACEPECPVNAISQGEHYYVIDPNTCIDCGACANVCPVGAPVPED</sequence>
<dbReference type="InterPro" id="IPR017900">
    <property type="entry name" value="4Fe4S_Fe_S_CS"/>
</dbReference>
<reference evidence="12" key="1">
    <citation type="submission" date="2022-12" db="EMBL/GenBank/DDBJ databases">
        <title>Clostridium sp. nov., isolated from industrial wastewater.</title>
        <authorList>
            <person name="Jiayan W."/>
        </authorList>
    </citation>
    <scope>NUCLEOTIDE SEQUENCE</scope>
    <source>
        <strain evidence="12">ZC22-4</strain>
    </source>
</reference>
<comment type="function">
    <text evidence="2 10">Ferredoxins are iron-sulfur proteins that transfer electrons in a wide variety of metabolic reactions.</text>
</comment>
<comment type="cofactor">
    <cofactor evidence="1 10">
        <name>[4Fe-4S] cluster</name>
        <dbReference type="ChEBI" id="CHEBI:49883"/>
    </cofactor>
</comment>
<evidence type="ECO:0000256" key="2">
    <source>
        <dbReference type="ARBA" id="ARBA00003532"/>
    </source>
</evidence>
<dbReference type="InterPro" id="IPR050157">
    <property type="entry name" value="PSI_iron-sulfur_center"/>
</dbReference>
<keyword evidence="4 10" id="KW-0813">Transport</keyword>
<proteinExistence type="predicted"/>
<evidence type="ECO:0000256" key="10">
    <source>
        <dbReference type="RuleBase" id="RU365098"/>
    </source>
</evidence>
<keyword evidence="6 10" id="KW-0479">Metal-binding</keyword>
<evidence type="ECO:0000256" key="4">
    <source>
        <dbReference type="ARBA" id="ARBA00022448"/>
    </source>
</evidence>
<keyword evidence="13" id="KW-1185">Reference proteome</keyword>
<evidence type="ECO:0000313" key="13">
    <source>
        <dbReference type="Proteomes" id="UP001144612"/>
    </source>
</evidence>
<dbReference type="PANTHER" id="PTHR24960">
    <property type="entry name" value="PHOTOSYSTEM I IRON-SULFUR CENTER-RELATED"/>
    <property type="match status" value="1"/>
</dbReference>
<dbReference type="Proteomes" id="UP001144612">
    <property type="component" value="Unassembled WGS sequence"/>
</dbReference>
<name>A0ABT4D486_9CLOT</name>
<protein>
    <recommendedName>
        <fullName evidence="3 10">Ferredoxin</fullName>
    </recommendedName>
</protein>
<evidence type="ECO:0000259" key="11">
    <source>
        <dbReference type="PROSITE" id="PS51379"/>
    </source>
</evidence>
<feature type="domain" description="4Fe-4S ferredoxin-type" evidence="11">
    <location>
        <begin position="29"/>
        <end position="57"/>
    </location>
</feature>
<evidence type="ECO:0000256" key="7">
    <source>
        <dbReference type="ARBA" id="ARBA00022982"/>
    </source>
</evidence>
<dbReference type="InterPro" id="IPR000813">
    <property type="entry name" value="7Fe_ferredoxin"/>
</dbReference>
<keyword evidence="9 10" id="KW-0411">Iron-sulfur</keyword>
<dbReference type="InterPro" id="IPR017896">
    <property type="entry name" value="4Fe4S_Fe-S-bd"/>
</dbReference>
<accession>A0ABT4D486</accession>
<evidence type="ECO:0000256" key="3">
    <source>
        <dbReference type="ARBA" id="ARBA00013529"/>
    </source>
</evidence>
<evidence type="ECO:0000313" key="12">
    <source>
        <dbReference type="EMBL" id="MCY6957103.1"/>
    </source>
</evidence>
<evidence type="ECO:0000256" key="9">
    <source>
        <dbReference type="ARBA" id="ARBA00023014"/>
    </source>
</evidence>
<dbReference type="Gene3D" id="3.30.70.20">
    <property type="match status" value="1"/>
</dbReference>
<dbReference type="SUPFAM" id="SSF54862">
    <property type="entry name" value="4Fe-4S ferredoxins"/>
    <property type="match status" value="1"/>
</dbReference>
<feature type="domain" description="4Fe-4S ferredoxin-type" evidence="11">
    <location>
        <begin position="1"/>
        <end position="28"/>
    </location>
</feature>
<dbReference type="Pfam" id="PF12838">
    <property type="entry name" value="Fer4_7"/>
    <property type="match status" value="1"/>
</dbReference>
<evidence type="ECO:0000256" key="6">
    <source>
        <dbReference type="ARBA" id="ARBA00022723"/>
    </source>
</evidence>
<comment type="caution">
    <text evidence="12">The sequence shown here is derived from an EMBL/GenBank/DDBJ whole genome shotgun (WGS) entry which is preliminary data.</text>
</comment>
<keyword evidence="8 10" id="KW-0408">Iron</keyword>
<evidence type="ECO:0000256" key="8">
    <source>
        <dbReference type="ARBA" id="ARBA00023004"/>
    </source>
</evidence>
<dbReference type="PRINTS" id="PR00354">
    <property type="entry name" value="7FE8SFRDOXIN"/>
</dbReference>
<dbReference type="RefSeq" id="WP_268059462.1">
    <property type="nucleotide sequence ID" value="NZ_JAPQFJ010000001.1"/>
</dbReference>
<organism evidence="12 13">
    <name type="scientific">Clostridium brassicae</name>
    <dbReference type="NCBI Taxonomy" id="2999072"/>
    <lineage>
        <taxon>Bacteria</taxon>
        <taxon>Bacillati</taxon>
        <taxon>Bacillota</taxon>
        <taxon>Clostridia</taxon>
        <taxon>Eubacteriales</taxon>
        <taxon>Clostridiaceae</taxon>
        <taxon>Clostridium</taxon>
    </lineage>
</organism>
<keyword evidence="7 10" id="KW-0249">Electron transport</keyword>